<dbReference type="GO" id="GO:0071949">
    <property type="term" value="F:FAD binding"/>
    <property type="evidence" value="ECO:0007669"/>
    <property type="project" value="InterPro"/>
</dbReference>
<dbReference type="EMBL" id="RRAZ01000021">
    <property type="protein sequence ID" value="RRH72808.1"/>
    <property type="molecule type" value="Genomic_DNA"/>
</dbReference>
<accession>A0A3P3DJK9</accession>
<dbReference type="Gene3D" id="3.30.43.10">
    <property type="entry name" value="Uridine Diphospho-n-acetylenolpyruvylglucosamine Reductase, domain 2"/>
    <property type="match status" value="1"/>
</dbReference>
<dbReference type="InterPro" id="IPR005107">
    <property type="entry name" value="CO_DH_flav_C"/>
</dbReference>
<gene>
    <name evidence="5" type="ORF">EG244_14145</name>
</gene>
<keyword evidence="3" id="KW-0560">Oxidoreductase</keyword>
<dbReference type="SUPFAM" id="SSF55447">
    <property type="entry name" value="CO dehydrogenase flavoprotein C-terminal domain-like"/>
    <property type="match status" value="1"/>
</dbReference>
<dbReference type="PROSITE" id="PS51387">
    <property type="entry name" value="FAD_PCMH"/>
    <property type="match status" value="1"/>
</dbReference>
<dbReference type="InterPro" id="IPR036318">
    <property type="entry name" value="FAD-bd_PCMH-like_sf"/>
</dbReference>
<organism evidence="5 6">
    <name type="scientific">Falsigemmobacter faecalis</name>
    <dbReference type="NCBI Taxonomy" id="2488730"/>
    <lineage>
        <taxon>Bacteria</taxon>
        <taxon>Pseudomonadati</taxon>
        <taxon>Pseudomonadota</taxon>
        <taxon>Alphaproteobacteria</taxon>
        <taxon>Rhodobacterales</taxon>
        <taxon>Paracoccaceae</taxon>
        <taxon>Falsigemmobacter</taxon>
    </lineage>
</organism>
<dbReference type="InterPro" id="IPR016167">
    <property type="entry name" value="FAD-bd_PCMH_sub1"/>
</dbReference>
<dbReference type="InterPro" id="IPR016169">
    <property type="entry name" value="FAD-bd_PCMH_sub2"/>
</dbReference>
<evidence type="ECO:0000259" key="4">
    <source>
        <dbReference type="PROSITE" id="PS51387"/>
    </source>
</evidence>
<dbReference type="Gene3D" id="3.30.390.50">
    <property type="entry name" value="CO dehydrogenase flavoprotein, C-terminal domain"/>
    <property type="match status" value="1"/>
</dbReference>
<dbReference type="Gene3D" id="3.30.465.10">
    <property type="match status" value="1"/>
</dbReference>
<dbReference type="SUPFAM" id="SSF56176">
    <property type="entry name" value="FAD-binding/transporter-associated domain-like"/>
    <property type="match status" value="1"/>
</dbReference>
<evidence type="ECO:0000313" key="6">
    <source>
        <dbReference type="Proteomes" id="UP000282125"/>
    </source>
</evidence>
<dbReference type="Pfam" id="PF00941">
    <property type="entry name" value="FAD_binding_5"/>
    <property type="match status" value="1"/>
</dbReference>
<dbReference type="InterPro" id="IPR016166">
    <property type="entry name" value="FAD-bd_PCMH"/>
</dbReference>
<dbReference type="PANTHER" id="PTHR42659">
    <property type="entry name" value="XANTHINE DEHYDROGENASE SUBUNIT C-RELATED"/>
    <property type="match status" value="1"/>
</dbReference>
<dbReference type="AlphaFoldDB" id="A0A3P3DJK9"/>
<dbReference type="SMART" id="SM01092">
    <property type="entry name" value="CO_deh_flav_C"/>
    <property type="match status" value="1"/>
</dbReference>
<keyword evidence="1" id="KW-0285">Flavoprotein</keyword>
<dbReference type="GO" id="GO:0016491">
    <property type="term" value="F:oxidoreductase activity"/>
    <property type="evidence" value="ECO:0007669"/>
    <property type="project" value="UniProtKB-KW"/>
</dbReference>
<proteinExistence type="predicted"/>
<dbReference type="InterPro" id="IPR036683">
    <property type="entry name" value="CO_DH_flav_C_dom_sf"/>
</dbReference>
<dbReference type="Proteomes" id="UP000282125">
    <property type="component" value="Unassembled WGS sequence"/>
</dbReference>
<keyword evidence="2" id="KW-0274">FAD</keyword>
<feature type="domain" description="FAD-binding PCMH-type" evidence="4">
    <location>
        <begin position="1"/>
        <end position="177"/>
    </location>
</feature>
<reference evidence="5 6" key="1">
    <citation type="submission" date="2018-11" db="EMBL/GenBank/DDBJ databases">
        <title>Gemmobacter sp. nov., YIM 102744-1 draft genome.</title>
        <authorList>
            <person name="Li G."/>
            <person name="Jiang Y."/>
        </authorList>
    </citation>
    <scope>NUCLEOTIDE SEQUENCE [LARGE SCALE GENOMIC DNA]</scope>
    <source>
        <strain evidence="5 6">YIM 102744-1</strain>
    </source>
</reference>
<sequence length="274" mass="28597">MKPTLAGYARASTIAEATAWLAEADGDAKVIAGGQSLMAAINMGLGGDTRLIDINGIEALKGIRLEGDRLVIGALTRHAELGRHPLIAEHAPLLTRAVPLIAHEAIRTRGTIGGSLSHADPAAELPACVLALDALIRISGPGGEREVAADDFFEDVYVTDLAQDEIVTAISLPLAAAKEAQLIRELSRRAGDFALAGIALVRRPSGHRVAFFGTGPRPMLGRSVMAALDAGDLAAALAAVPEDIDPQSDPHASAAYRRHLASVLLRRCLEDLAA</sequence>
<dbReference type="InterPro" id="IPR051312">
    <property type="entry name" value="Diverse_Substr_Oxidored"/>
</dbReference>
<dbReference type="PANTHER" id="PTHR42659:SF2">
    <property type="entry name" value="XANTHINE DEHYDROGENASE SUBUNIT C-RELATED"/>
    <property type="match status" value="1"/>
</dbReference>
<evidence type="ECO:0000256" key="3">
    <source>
        <dbReference type="ARBA" id="ARBA00023002"/>
    </source>
</evidence>
<evidence type="ECO:0000256" key="2">
    <source>
        <dbReference type="ARBA" id="ARBA00022827"/>
    </source>
</evidence>
<keyword evidence="6" id="KW-1185">Reference proteome</keyword>
<dbReference type="FunFam" id="3.30.465.10:FF:000017">
    <property type="entry name" value="Xanthine dehydrogenase, FAD binding subunit"/>
    <property type="match status" value="1"/>
</dbReference>
<dbReference type="OrthoDB" id="9793944at2"/>
<dbReference type="InterPro" id="IPR002346">
    <property type="entry name" value="Mopterin_DH_FAD-bd"/>
</dbReference>
<evidence type="ECO:0000313" key="5">
    <source>
        <dbReference type="EMBL" id="RRH72808.1"/>
    </source>
</evidence>
<dbReference type="Pfam" id="PF03450">
    <property type="entry name" value="CO_deh_flav_C"/>
    <property type="match status" value="1"/>
</dbReference>
<comment type="caution">
    <text evidence="5">The sequence shown here is derived from an EMBL/GenBank/DDBJ whole genome shotgun (WGS) entry which is preliminary data.</text>
</comment>
<name>A0A3P3DJK9_9RHOB</name>
<protein>
    <submittedName>
        <fullName evidence="5">Xanthine dehydrogenase family protein subunit M</fullName>
    </submittedName>
</protein>
<evidence type="ECO:0000256" key="1">
    <source>
        <dbReference type="ARBA" id="ARBA00022630"/>
    </source>
</evidence>
<dbReference type="RefSeq" id="WP_124965638.1">
    <property type="nucleotide sequence ID" value="NZ_RRAZ01000021.1"/>
</dbReference>